<dbReference type="PANTHER" id="PTHR11571:SF150">
    <property type="entry name" value="GLUTATHIONE S-TRANSFERASE"/>
    <property type="match status" value="1"/>
</dbReference>
<evidence type="ECO:0000256" key="2">
    <source>
        <dbReference type="ARBA" id="ARBA00022613"/>
    </source>
</evidence>
<dbReference type="PROSITE" id="PS50405">
    <property type="entry name" value="GST_CTER"/>
    <property type="match status" value="1"/>
</dbReference>
<protein>
    <recommendedName>
        <fullName evidence="8">Glutathione S-transferase</fullName>
    </recommendedName>
</protein>
<dbReference type="SFLD" id="SFLDS00019">
    <property type="entry name" value="Glutathione_Transferase_(cytos"/>
    <property type="match status" value="1"/>
</dbReference>
<dbReference type="GO" id="GO:0006749">
    <property type="term" value="P:glutathione metabolic process"/>
    <property type="evidence" value="ECO:0007669"/>
    <property type="project" value="TreeGrafter"/>
</dbReference>
<feature type="domain" description="GST C-terminal" evidence="5">
    <location>
        <begin position="83"/>
        <end position="204"/>
    </location>
</feature>
<dbReference type="PANTHER" id="PTHR11571">
    <property type="entry name" value="GLUTATHIONE S-TRANSFERASE"/>
    <property type="match status" value="1"/>
</dbReference>
<dbReference type="Pfam" id="PF14497">
    <property type="entry name" value="GST_C_3"/>
    <property type="match status" value="1"/>
</dbReference>
<dbReference type="InterPro" id="IPR004046">
    <property type="entry name" value="GST_C"/>
</dbReference>
<dbReference type="Gene3D" id="1.20.1050.10">
    <property type="match status" value="1"/>
</dbReference>
<evidence type="ECO:0008006" key="8">
    <source>
        <dbReference type="Google" id="ProtNLM"/>
    </source>
</evidence>
<evidence type="ECO:0000259" key="4">
    <source>
        <dbReference type="PROSITE" id="PS50404"/>
    </source>
</evidence>
<evidence type="ECO:0000256" key="3">
    <source>
        <dbReference type="ARBA" id="ARBA00049616"/>
    </source>
</evidence>
<dbReference type="FunFam" id="3.40.30.10:FF:000035">
    <property type="entry name" value="hematopoietic prostaglandin D synthase"/>
    <property type="match status" value="1"/>
</dbReference>
<dbReference type="CDD" id="cd03192">
    <property type="entry name" value="GST_C_Sigma_like"/>
    <property type="match status" value="1"/>
</dbReference>
<dbReference type="AlphaFoldDB" id="A0AAE0SAB4"/>
<dbReference type="FunFam" id="1.20.1050.10:FF:000030">
    <property type="entry name" value="Glutathione S-transferase S1"/>
    <property type="match status" value="1"/>
</dbReference>
<evidence type="ECO:0000259" key="5">
    <source>
        <dbReference type="PROSITE" id="PS50405"/>
    </source>
</evidence>
<comment type="function">
    <text evidence="3">S-crystallins are structural components of squids and octopi eye lens. Contains relatively little if any GST activity.</text>
</comment>
<evidence type="ECO:0000313" key="7">
    <source>
        <dbReference type="Proteomes" id="UP001195483"/>
    </source>
</evidence>
<dbReference type="InterPro" id="IPR040079">
    <property type="entry name" value="Glutathione_S-Trfase"/>
</dbReference>
<dbReference type="SFLD" id="SFLDG00363">
    <property type="entry name" value="AMPS_(cytGST):_Alpha-__Mu-__Pi"/>
    <property type="match status" value="1"/>
</dbReference>
<dbReference type="SUPFAM" id="SSF52833">
    <property type="entry name" value="Thioredoxin-like"/>
    <property type="match status" value="1"/>
</dbReference>
<organism evidence="6 7">
    <name type="scientific">Potamilus streckersoni</name>
    <dbReference type="NCBI Taxonomy" id="2493646"/>
    <lineage>
        <taxon>Eukaryota</taxon>
        <taxon>Metazoa</taxon>
        <taxon>Spiralia</taxon>
        <taxon>Lophotrochozoa</taxon>
        <taxon>Mollusca</taxon>
        <taxon>Bivalvia</taxon>
        <taxon>Autobranchia</taxon>
        <taxon>Heteroconchia</taxon>
        <taxon>Palaeoheterodonta</taxon>
        <taxon>Unionida</taxon>
        <taxon>Unionoidea</taxon>
        <taxon>Unionidae</taxon>
        <taxon>Ambleminae</taxon>
        <taxon>Lampsilini</taxon>
        <taxon>Potamilus</taxon>
    </lineage>
</organism>
<dbReference type="Proteomes" id="UP001195483">
    <property type="component" value="Unassembled WGS sequence"/>
</dbReference>
<dbReference type="EMBL" id="JAEAOA010001339">
    <property type="protein sequence ID" value="KAK3588266.1"/>
    <property type="molecule type" value="Genomic_DNA"/>
</dbReference>
<proteinExistence type="inferred from homology"/>
<dbReference type="InterPro" id="IPR010987">
    <property type="entry name" value="Glutathione-S-Trfase_C-like"/>
</dbReference>
<keyword evidence="2" id="KW-0273">Eye lens protein</keyword>
<dbReference type="Pfam" id="PF02798">
    <property type="entry name" value="GST_N"/>
    <property type="match status" value="1"/>
</dbReference>
<reference evidence="6" key="3">
    <citation type="submission" date="2023-05" db="EMBL/GenBank/DDBJ databases">
        <authorList>
            <person name="Smith C.H."/>
        </authorList>
    </citation>
    <scope>NUCLEOTIDE SEQUENCE</scope>
    <source>
        <strain evidence="6">CHS0354</strain>
        <tissue evidence="6">Mantle</tissue>
    </source>
</reference>
<name>A0AAE0SAB4_9BIVA</name>
<keyword evidence="7" id="KW-1185">Reference proteome</keyword>
<dbReference type="SUPFAM" id="SSF47616">
    <property type="entry name" value="GST C-terminal domain-like"/>
    <property type="match status" value="1"/>
</dbReference>
<dbReference type="InterPro" id="IPR004045">
    <property type="entry name" value="Glutathione_S-Trfase_N"/>
</dbReference>
<gene>
    <name evidence="6" type="ORF">CHS0354_022113</name>
</gene>
<dbReference type="InterPro" id="IPR050213">
    <property type="entry name" value="GST_superfamily"/>
</dbReference>
<reference evidence="6" key="1">
    <citation type="journal article" date="2021" name="Genome Biol. Evol.">
        <title>A High-Quality Reference Genome for a Parasitic Bivalve with Doubly Uniparental Inheritance (Bivalvia: Unionida).</title>
        <authorList>
            <person name="Smith C.H."/>
        </authorList>
    </citation>
    <scope>NUCLEOTIDE SEQUENCE</scope>
    <source>
        <strain evidence="6">CHS0354</strain>
    </source>
</reference>
<evidence type="ECO:0000313" key="6">
    <source>
        <dbReference type="EMBL" id="KAK3588266.1"/>
    </source>
</evidence>
<evidence type="ECO:0000256" key="1">
    <source>
        <dbReference type="ARBA" id="ARBA00007409"/>
    </source>
</evidence>
<sequence>MAPKYKLTYFNIRGRGETLRLLFHAAGVEFEDNRIKQEDWPALKDKMPQKQLPVLEIDGKAQHCQSMAIARYLAREFKMYGKSSLEAFYIDEIVETVGDLYQEGTKAMFEKDTAKKAELMKRLGEEVIPRSLGFLDTLVKKYGKSGFAVGSQISLADIVIFTIIEAVMAKEASQKFPKLSENLKKTEENPKIKKWLKERPKTDL</sequence>
<comment type="similarity">
    <text evidence="1">Belongs to the GST superfamily.</text>
</comment>
<dbReference type="GO" id="GO:0004364">
    <property type="term" value="F:glutathione transferase activity"/>
    <property type="evidence" value="ECO:0007669"/>
    <property type="project" value="TreeGrafter"/>
</dbReference>
<dbReference type="InterPro" id="IPR036249">
    <property type="entry name" value="Thioredoxin-like_sf"/>
</dbReference>
<reference evidence="6" key="2">
    <citation type="journal article" date="2021" name="Genome Biol. Evol.">
        <title>Developing a high-quality reference genome for a parasitic bivalve with doubly uniparental inheritance (Bivalvia: Unionida).</title>
        <authorList>
            <person name="Smith C.H."/>
        </authorList>
    </citation>
    <scope>NUCLEOTIDE SEQUENCE</scope>
    <source>
        <strain evidence="6">CHS0354</strain>
        <tissue evidence="6">Mantle</tissue>
    </source>
</reference>
<feature type="domain" description="GST N-terminal" evidence="4">
    <location>
        <begin position="3"/>
        <end position="81"/>
    </location>
</feature>
<dbReference type="Gene3D" id="3.40.30.10">
    <property type="entry name" value="Glutaredoxin"/>
    <property type="match status" value="1"/>
</dbReference>
<dbReference type="SFLD" id="SFLDG01205">
    <property type="entry name" value="AMPS.1"/>
    <property type="match status" value="1"/>
</dbReference>
<accession>A0AAE0SAB4</accession>
<dbReference type="GO" id="GO:0005212">
    <property type="term" value="F:structural constituent of eye lens"/>
    <property type="evidence" value="ECO:0007669"/>
    <property type="project" value="UniProtKB-KW"/>
</dbReference>
<comment type="caution">
    <text evidence="6">The sequence shown here is derived from an EMBL/GenBank/DDBJ whole genome shotgun (WGS) entry which is preliminary data.</text>
</comment>
<dbReference type="CDD" id="cd03039">
    <property type="entry name" value="GST_N_Sigma_like"/>
    <property type="match status" value="1"/>
</dbReference>
<dbReference type="InterPro" id="IPR036282">
    <property type="entry name" value="Glutathione-S-Trfase_C_sf"/>
</dbReference>
<dbReference type="PROSITE" id="PS50404">
    <property type="entry name" value="GST_NTER"/>
    <property type="match status" value="1"/>
</dbReference>